<organism evidence="2 3">
    <name type="scientific">Actinokineospora fastidiosa</name>
    <dbReference type="NCBI Taxonomy" id="1816"/>
    <lineage>
        <taxon>Bacteria</taxon>
        <taxon>Bacillati</taxon>
        <taxon>Actinomycetota</taxon>
        <taxon>Actinomycetes</taxon>
        <taxon>Pseudonocardiales</taxon>
        <taxon>Pseudonocardiaceae</taxon>
        <taxon>Actinokineospora</taxon>
    </lineage>
</organism>
<evidence type="ECO:0000313" key="2">
    <source>
        <dbReference type="EMBL" id="GGS40296.1"/>
    </source>
</evidence>
<protein>
    <submittedName>
        <fullName evidence="2">Uncharacterized protein</fullName>
    </submittedName>
</protein>
<comment type="caution">
    <text evidence="2">The sequence shown here is derived from an EMBL/GenBank/DDBJ whole genome shotgun (WGS) entry which is preliminary data.</text>
</comment>
<sequence>MEHGEQIGERTRQRGIVHPPQLGFDVDVPEADIEKLLTRQLAVDEDTSLGVHHQRHRHGNRDPARGKQRANSRKQVRIPLGGGSTSSQTSLLDTEAGQTTLPDTAVRQASLPGNVTGQATLPDNVTRQTALPGNVTRQANLPDNVIRQATLLDNVTGQAALPGNAVAQGALRSDAAGRSALGSDAAG</sequence>
<feature type="region of interest" description="Disordered" evidence="1">
    <location>
        <begin position="47"/>
        <end position="93"/>
    </location>
</feature>
<keyword evidence="3" id="KW-1185">Reference proteome</keyword>
<dbReference type="Proteomes" id="UP000660680">
    <property type="component" value="Unassembled WGS sequence"/>
</dbReference>
<dbReference type="EMBL" id="BMRB01000003">
    <property type="protein sequence ID" value="GGS40296.1"/>
    <property type="molecule type" value="Genomic_DNA"/>
</dbReference>
<accession>A0A918LFL8</accession>
<dbReference type="AlphaFoldDB" id="A0A918LFL8"/>
<feature type="compositionally biased region" description="Basic and acidic residues" evidence="1">
    <location>
        <begin position="1"/>
        <end position="12"/>
    </location>
</feature>
<proteinExistence type="predicted"/>
<name>A0A918LFL8_9PSEU</name>
<feature type="compositionally biased region" description="Basic residues" evidence="1">
    <location>
        <begin position="66"/>
        <end position="76"/>
    </location>
</feature>
<evidence type="ECO:0000256" key="1">
    <source>
        <dbReference type="SAM" id="MobiDB-lite"/>
    </source>
</evidence>
<evidence type="ECO:0000313" key="3">
    <source>
        <dbReference type="Proteomes" id="UP000660680"/>
    </source>
</evidence>
<gene>
    <name evidence="2" type="ORF">GCM10010171_38410</name>
</gene>
<feature type="region of interest" description="Disordered" evidence="1">
    <location>
        <begin position="1"/>
        <end position="23"/>
    </location>
</feature>
<reference evidence="2" key="2">
    <citation type="submission" date="2020-09" db="EMBL/GenBank/DDBJ databases">
        <authorList>
            <person name="Sun Q."/>
            <person name="Ohkuma M."/>
        </authorList>
    </citation>
    <scope>NUCLEOTIDE SEQUENCE</scope>
    <source>
        <strain evidence="2">JCM 3276</strain>
    </source>
</reference>
<reference evidence="2" key="1">
    <citation type="journal article" date="2014" name="Int. J. Syst. Evol. Microbiol.">
        <title>Complete genome sequence of Corynebacterium casei LMG S-19264T (=DSM 44701T), isolated from a smear-ripened cheese.</title>
        <authorList>
            <consortium name="US DOE Joint Genome Institute (JGI-PGF)"/>
            <person name="Walter F."/>
            <person name="Albersmeier A."/>
            <person name="Kalinowski J."/>
            <person name="Ruckert C."/>
        </authorList>
    </citation>
    <scope>NUCLEOTIDE SEQUENCE</scope>
    <source>
        <strain evidence="2">JCM 3276</strain>
    </source>
</reference>